<dbReference type="KEGG" id="saqu:EJC51_01040"/>
<keyword evidence="3" id="KW-1185">Reference proteome</keyword>
<protein>
    <submittedName>
        <fullName evidence="2">PhzF family phenazine biosynthesis protein</fullName>
    </submittedName>
</protein>
<dbReference type="SUPFAM" id="SSF54506">
    <property type="entry name" value="Diaminopimelate epimerase-like"/>
    <property type="match status" value="1"/>
</dbReference>
<dbReference type="AlphaFoldDB" id="A0A3S9HS04"/>
<dbReference type="NCBIfam" id="TIGR00654">
    <property type="entry name" value="PhzF_family"/>
    <property type="match status" value="1"/>
</dbReference>
<dbReference type="Gene3D" id="3.10.310.10">
    <property type="entry name" value="Diaminopimelate Epimerase, Chain A, domain 1"/>
    <property type="match status" value="2"/>
</dbReference>
<evidence type="ECO:0000313" key="3">
    <source>
        <dbReference type="Proteomes" id="UP000280197"/>
    </source>
</evidence>
<dbReference type="PANTHER" id="PTHR13774:SF32">
    <property type="entry name" value="ANTISENSE-ENHANCING SEQUENCE 1"/>
    <property type="match status" value="1"/>
</dbReference>
<dbReference type="InterPro" id="IPR003719">
    <property type="entry name" value="Phenazine_PhzF-like"/>
</dbReference>
<feature type="active site" evidence="1">
    <location>
        <position position="47"/>
    </location>
</feature>
<dbReference type="EMBL" id="CP034463">
    <property type="protein sequence ID" value="AZP14864.1"/>
    <property type="molecule type" value="Genomic_DNA"/>
</dbReference>
<sequence length="283" mass="30675">MIRHPYLLVDVFARSAFHGNPVAVFFPEIDLSDRVMQAIGTELNLSEVAFVTPTGLPACFRARIFTPTQELPFAGHPMIGILAALHTQFDVAGDVTVRVPRGEVAGWVEPRGKELWAGFTLPVPRPSPEEIPVAEIVAALGAANIAPIELYDVGARHLVIALDSLDSLRDLQPDHTRLAKFPDVAFNCYAGSGTTWRNRMFSPSYGVVEDAATGSAAGPLLAHAYTYRDAPTGRPCRIEQGVELGRLAEMHVQLESGGDALQSRTWGQCVTVGSGTLEYPEDW</sequence>
<dbReference type="PANTHER" id="PTHR13774">
    <property type="entry name" value="PHENAZINE BIOSYNTHESIS PROTEIN"/>
    <property type="match status" value="1"/>
</dbReference>
<proteinExistence type="predicted"/>
<dbReference type="GO" id="GO:0005737">
    <property type="term" value="C:cytoplasm"/>
    <property type="evidence" value="ECO:0007669"/>
    <property type="project" value="TreeGrafter"/>
</dbReference>
<organism evidence="2 3">
    <name type="scientific">Streptomyces aquilus</name>
    <dbReference type="NCBI Taxonomy" id="2548456"/>
    <lineage>
        <taxon>Bacteria</taxon>
        <taxon>Bacillati</taxon>
        <taxon>Actinomycetota</taxon>
        <taxon>Actinomycetes</taxon>
        <taxon>Kitasatosporales</taxon>
        <taxon>Streptomycetaceae</taxon>
        <taxon>Streptomyces</taxon>
    </lineage>
</organism>
<dbReference type="Proteomes" id="UP000280197">
    <property type="component" value="Chromosome"/>
</dbReference>
<evidence type="ECO:0000313" key="2">
    <source>
        <dbReference type="EMBL" id="AZP14864.1"/>
    </source>
</evidence>
<dbReference type="GO" id="GO:0016853">
    <property type="term" value="F:isomerase activity"/>
    <property type="evidence" value="ECO:0007669"/>
    <property type="project" value="TreeGrafter"/>
</dbReference>
<name>A0A3S9HS04_9ACTN</name>
<reference evidence="2 3" key="1">
    <citation type="submission" date="2018-12" db="EMBL/GenBank/DDBJ databases">
        <authorList>
            <person name="Li K."/>
        </authorList>
    </citation>
    <scope>NUCLEOTIDE SEQUENCE [LARGE SCALE GENOMIC DNA]</scope>
    <source>
        <strain evidence="3">CR22</strain>
    </source>
</reference>
<dbReference type="Pfam" id="PF02567">
    <property type="entry name" value="PhzC-PhzF"/>
    <property type="match status" value="1"/>
</dbReference>
<evidence type="ECO:0000256" key="1">
    <source>
        <dbReference type="PIRSR" id="PIRSR016184-1"/>
    </source>
</evidence>
<gene>
    <name evidence="2" type="ORF">EJC51_01040</name>
</gene>
<accession>A0A3S9HS04</accession>
<dbReference type="PIRSF" id="PIRSF016184">
    <property type="entry name" value="PhzC_PhzF"/>
    <property type="match status" value="1"/>
</dbReference>